<name>A0A2S4W5B7_9BASI</name>
<dbReference type="Pfam" id="PF00487">
    <property type="entry name" value="FA_desaturase"/>
    <property type="match status" value="1"/>
</dbReference>
<evidence type="ECO:0000256" key="3">
    <source>
        <dbReference type="ARBA" id="ARBA00022448"/>
    </source>
</evidence>
<dbReference type="PIRSF" id="PIRSF000345">
    <property type="entry name" value="OLE1"/>
    <property type="match status" value="1"/>
</dbReference>
<dbReference type="AlphaFoldDB" id="A0A2S4W5B7"/>
<keyword evidence="4 16" id="KW-0444">Lipid biosynthesis</keyword>
<dbReference type="InterPro" id="IPR018506">
    <property type="entry name" value="Cyt_B5_heme-BS"/>
</dbReference>
<dbReference type="GO" id="GO:0006636">
    <property type="term" value="P:unsaturated fatty acid biosynthetic process"/>
    <property type="evidence" value="ECO:0007669"/>
    <property type="project" value="UniProtKB-UniRule"/>
</dbReference>
<dbReference type="PROSITE" id="PS00191">
    <property type="entry name" value="CYTOCHROME_B5_1"/>
    <property type="match status" value="1"/>
</dbReference>
<evidence type="ECO:0000256" key="18">
    <source>
        <dbReference type="SAM" id="Phobius"/>
    </source>
</evidence>
<comment type="subcellular location">
    <subcellularLocation>
        <location evidence="1">Membrane</location>
        <topology evidence="1">Multi-pass membrane protein</topology>
    </subcellularLocation>
</comment>
<dbReference type="GO" id="GO:0020037">
    <property type="term" value="F:heme binding"/>
    <property type="evidence" value="ECO:0007669"/>
    <property type="project" value="InterPro"/>
</dbReference>
<protein>
    <recommendedName>
        <fullName evidence="16">Acyl-CoA desaturase</fullName>
        <ecNumber evidence="16">1.14.19.1</ecNumber>
    </recommendedName>
</protein>
<proteinExistence type="inferred from homology"/>
<reference evidence="20 21" key="1">
    <citation type="submission" date="2017-12" db="EMBL/GenBank/DDBJ databases">
        <title>Gene loss provides genomic basis for host adaptation in cereal stripe rust fungi.</title>
        <authorList>
            <person name="Xia C."/>
        </authorList>
    </citation>
    <scope>NUCLEOTIDE SEQUENCE [LARGE SCALE GENOMIC DNA]</scope>
    <source>
        <strain evidence="20 21">93TX-2</strain>
    </source>
</reference>
<sequence>MSKPALSTPGSAQHLRQRQRKNLPDYDPDSDLSESEGLGGLRSQVGNTWEDDEETAVDDDSYVQRTLRKEKPLPPITWRNFYREINVISTLALTIVPVLAIYGAITTPLYRSTLAWSIIYYYFTGLGITAGAVEGSIRWWARGHRAHHRYTDTDLDPYSAHKGLLWSHVGWMVVKPRRKPGVADVSDLSRNQVVRWQHRWYLPLIFGMGFLFPTMVAGLGWNDWRGGFFYAGAARLLFVHHSTFCVNSLAHWLGEAPFDDKHTPRDHIITAFVTIGEGYHNFHHEFPQDFRNAIRWYQYDPTKWFIAIAAFLGLATELKTFPDNEVRKGQYSMKLKELQKDFRDVKWPKSSNDLPILTWEQFVEESDKKNGRDLIVVGGFIHDVTEFIDEHPGGRALIKTRLGRDATTAFHGGVYDHSNAAHNLLAMLRVGVIEGGYEVEHLKKKVGVFRKEQQIPICGPKSLETISAPESPALEVKPIYT</sequence>
<keyword evidence="11 16" id="KW-0560">Oxidoreductase</keyword>
<evidence type="ECO:0000256" key="4">
    <source>
        <dbReference type="ARBA" id="ARBA00022516"/>
    </source>
</evidence>
<dbReference type="VEuPathDB" id="FungiDB:PSTT_02078"/>
<evidence type="ECO:0000313" key="21">
    <source>
        <dbReference type="Proteomes" id="UP000238274"/>
    </source>
</evidence>
<comment type="cofactor">
    <cofactor evidence="16">
        <name>Fe(2+)</name>
        <dbReference type="ChEBI" id="CHEBI:29033"/>
    </cofactor>
    <text evidence="16">Expected to bind 2 Fe(2+) ions per subunit.</text>
</comment>
<evidence type="ECO:0000259" key="19">
    <source>
        <dbReference type="PROSITE" id="PS50255"/>
    </source>
</evidence>
<evidence type="ECO:0000256" key="6">
    <source>
        <dbReference type="ARBA" id="ARBA00022692"/>
    </source>
</evidence>
<feature type="transmembrane region" description="Helical" evidence="18">
    <location>
        <begin position="118"/>
        <end position="141"/>
    </location>
</feature>
<keyword evidence="15 16" id="KW-0275">Fatty acid biosynthesis</keyword>
<evidence type="ECO:0000256" key="7">
    <source>
        <dbReference type="ARBA" id="ARBA00022723"/>
    </source>
</evidence>
<keyword evidence="14 18" id="KW-0472">Membrane</keyword>
<dbReference type="SUPFAM" id="SSF55856">
    <property type="entry name" value="Cytochrome b5-like heme/steroid binding domain"/>
    <property type="match status" value="1"/>
</dbReference>
<accession>A0A2S4W5B7</accession>
<evidence type="ECO:0000256" key="12">
    <source>
        <dbReference type="ARBA" id="ARBA00023004"/>
    </source>
</evidence>
<dbReference type="VEuPathDB" id="FungiDB:PSHT_06564"/>
<dbReference type="InterPro" id="IPR015876">
    <property type="entry name" value="Acyl-CoA_DS"/>
</dbReference>
<keyword evidence="21" id="KW-1185">Reference proteome</keyword>
<dbReference type="PANTHER" id="PTHR11351:SF31">
    <property type="entry name" value="DESATURASE 1, ISOFORM A-RELATED"/>
    <property type="match status" value="1"/>
</dbReference>
<dbReference type="SMART" id="SM01117">
    <property type="entry name" value="Cyt-b5"/>
    <property type="match status" value="1"/>
</dbReference>
<dbReference type="Proteomes" id="UP000238274">
    <property type="component" value="Unassembled WGS sequence"/>
</dbReference>
<evidence type="ECO:0000256" key="15">
    <source>
        <dbReference type="ARBA" id="ARBA00023160"/>
    </source>
</evidence>
<dbReference type="PANTHER" id="PTHR11351">
    <property type="entry name" value="ACYL-COA DESATURASE"/>
    <property type="match status" value="1"/>
</dbReference>
<reference evidence="21" key="2">
    <citation type="journal article" date="2018" name="BMC Genomics">
        <title>Genomic insights into host adaptation between the wheat stripe rust pathogen (Puccinia striiformis f. sp. tritici) and the barley stripe rust pathogen (Puccinia striiformis f. sp. hordei).</title>
        <authorList>
            <person name="Xia C."/>
            <person name="Wang M."/>
            <person name="Yin C."/>
            <person name="Cornejo O.E."/>
            <person name="Hulbert S.H."/>
            <person name="Chen X."/>
        </authorList>
    </citation>
    <scope>NUCLEOTIDE SEQUENCE [LARGE SCALE GENOMIC DNA]</scope>
    <source>
        <strain evidence="21">93TX-2</strain>
    </source>
</reference>
<evidence type="ECO:0000256" key="11">
    <source>
        <dbReference type="ARBA" id="ARBA00023002"/>
    </source>
</evidence>
<comment type="similarity">
    <text evidence="2 16">Belongs to the fatty acid desaturase type 1 family.</text>
</comment>
<dbReference type="Pfam" id="PF00173">
    <property type="entry name" value="Cyt-b5"/>
    <property type="match status" value="1"/>
</dbReference>
<keyword evidence="12 16" id="KW-0408">Iron</keyword>
<evidence type="ECO:0000256" key="2">
    <source>
        <dbReference type="ARBA" id="ARBA00009295"/>
    </source>
</evidence>
<dbReference type="GO" id="GO:0005789">
    <property type="term" value="C:endoplasmic reticulum membrane"/>
    <property type="evidence" value="ECO:0007669"/>
    <property type="project" value="TreeGrafter"/>
</dbReference>
<evidence type="ECO:0000313" key="20">
    <source>
        <dbReference type="EMBL" id="POW16916.1"/>
    </source>
</evidence>
<keyword evidence="6 18" id="KW-0812">Transmembrane</keyword>
<keyword evidence="8 16" id="KW-0276">Fatty acid metabolism</keyword>
<evidence type="ECO:0000256" key="16">
    <source>
        <dbReference type="PIRNR" id="PIRNR000345"/>
    </source>
</evidence>
<dbReference type="EC" id="1.14.19.1" evidence="16"/>
<evidence type="ECO:0000256" key="17">
    <source>
        <dbReference type="SAM" id="MobiDB-lite"/>
    </source>
</evidence>
<dbReference type="EMBL" id="PKSM01000077">
    <property type="protein sequence ID" value="POW16916.1"/>
    <property type="molecule type" value="Genomic_DNA"/>
</dbReference>
<keyword evidence="13 16" id="KW-0443">Lipid metabolism</keyword>
<dbReference type="GO" id="GO:0004768">
    <property type="term" value="F:stearoyl-CoA 9-desaturase activity"/>
    <property type="evidence" value="ECO:0007669"/>
    <property type="project" value="UniProtKB-UniRule"/>
</dbReference>
<comment type="catalytic activity">
    <reaction evidence="16">
        <text>octadecanoyl-CoA + 2 Fe(II)-[cytochrome b5] + O2 + 2 H(+) = (9Z)-octadecenoyl-CoA + 2 Fe(III)-[cytochrome b5] + 2 H2O</text>
        <dbReference type="Rhea" id="RHEA:19721"/>
        <dbReference type="Rhea" id="RHEA-COMP:10438"/>
        <dbReference type="Rhea" id="RHEA-COMP:10439"/>
        <dbReference type="ChEBI" id="CHEBI:15377"/>
        <dbReference type="ChEBI" id="CHEBI:15378"/>
        <dbReference type="ChEBI" id="CHEBI:15379"/>
        <dbReference type="ChEBI" id="CHEBI:29033"/>
        <dbReference type="ChEBI" id="CHEBI:29034"/>
        <dbReference type="ChEBI" id="CHEBI:57387"/>
        <dbReference type="ChEBI" id="CHEBI:57394"/>
        <dbReference type="EC" id="1.14.19.1"/>
    </reaction>
</comment>
<feature type="domain" description="Cytochrome b5 heme-binding" evidence="19">
    <location>
        <begin position="354"/>
        <end position="434"/>
    </location>
</feature>
<evidence type="ECO:0000256" key="5">
    <source>
        <dbReference type="ARBA" id="ARBA00022617"/>
    </source>
</evidence>
<keyword evidence="9 16" id="KW-0249">Electron transport</keyword>
<dbReference type="InterPro" id="IPR009160">
    <property type="entry name" value="Acyl-CoA_deSatase_haem/ster-bd"/>
</dbReference>
<dbReference type="PROSITE" id="PS50255">
    <property type="entry name" value="CYTOCHROME_B5_2"/>
    <property type="match status" value="1"/>
</dbReference>
<dbReference type="OrthoDB" id="10260134at2759"/>
<evidence type="ECO:0000256" key="8">
    <source>
        <dbReference type="ARBA" id="ARBA00022832"/>
    </source>
</evidence>
<comment type="caution">
    <text evidence="20">The sequence shown here is derived from an EMBL/GenBank/DDBJ whole genome shotgun (WGS) entry which is preliminary data.</text>
</comment>
<dbReference type="CDD" id="cd03505">
    <property type="entry name" value="Delta9-FADS-like"/>
    <property type="match status" value="1"/>
</dbReference>
<keyword evidence="5 16" id="KW-0349">Heme</keyword>
<comment type="function">
    <text evidence="16">Stearoyl-CoA desaturase that utilizes O(2) and electrons from reduced cytochrome b5 to introduce the first double bond into saturated fatty acyl-CoA substrates.</text>
</comment>
<dbReference type="Gene3D" id="3.10.120.10">
    <property type="entry name" value="Cytochrome b5-like heme/steroid binding domain"/>
    <property type="match status" value="1"/>
</dbReference>
<evidence type="ECO:0000256" key="13">
    <source>
        <dbReference type="ARBA" id="ARBA00023098"/>
    </source>
</evidence>
<keyword evidence="10 18" id="KW-1133">Transmembrane helix</keyword>
<feature type="transmembrane region" description="Helical" evidence="18">
    <location>
        <begin position="200"/>
        <end position="221"/>
    </location>
</feature>
<evidence type="ECO:0000256" key="9">
    <source>
        <dbReference type="ARBA" id="ARBA00022982"/>
    </source>
</evidence>
<gene>
    <name evidence="20" type="ORF">PSHT_06564</name>
</gene>
<feature type="transmembrane region" description="Helical" evidence="18">
    <location>
        <begin position="85"/>
        <end position="106"/>
    </location>
</feature>
<feature type="region of interest" description="Disordered" evidence="17">
    <location>
        <begin position="1"/>
        <end position="47"/>
    </location>
</feature>
<keyword evidence="3 16" id="KW-0813">Transport</keyword>
<keyword evidence="7 16" id="KW-0479">Metal-binding</keyword>
<evidence type="ECO:0000256" key="10">
    <source>
        <dbReference type="ARBA" id="ARBA00022989"/>
    </source>
</evidence>
<organism evidence="20 21">
    <name type="scientific">Puccinia striiformis</name>
    <dbReference type="NCBI Taxonomy" id="27350"/>
    <lineage>
        <taxon>Eukaryota</taxon>
        <taxon>Fungi</taxon>
        <taxon>Dikarya</taxon>
        <taxon>Basidiomycota</taxon>
        <taxon>Pucciniomycotina</taxon>
        <taxon>Pucciniomycetes</taxon>
        <taxon>Pucciniales</taxon>
        <taxon>Pucciniaceae</taxon>
        <taxon>Puccinia</taxon>
    </lineage>
</organism>
<evidence type="ECO:0000256" key="1">
    <source>
        <dbReference type="ARBA" id="ARBA00004141"/>
    </source>
</evidence>
<dbReference type="InterPro" id="IPR005804">
    <property type="entry name" value="FA_desaturase_dom"/>
</dbReference>
<dbReference type="GO" id="GO:0005506">
    <property type="term" value="F:iron ion binding"/>
    <property type="evidence" value="ECO:0007669"/>
    <property type="project" value="TreeGrafter"/>
</dbReference>
<dbReference type="InterPro" id="IPR036400">
    <property type="entry name" value="Cyt_B5-like_heme/steroid_sf"/>
</dbReference>
<evidence type="ECO:0000256" key="14">
    <source>
        <dbReference type="ARBA" id="ARBA00023136"/>
    </source>
</evidence>
<dbReference type="InterPro" id="IPR001199">
    <property type="entry name" value="Cyt_B5-like_heme/steroid-bd"/>
</dbReference>
<reference evidence="21" key="3">
    <citation type="journal article" date="2018" name="Mol. Plant Microbe Interact.">
        <title>Genome sequence resources for the wheat stripe rust pathogen (Puccinia striiformis f. sp. tritici) and the barley stripe rust pathogen (Puccinia striiformis f. sp. hordei).</title>
        <authorList>
            <person name="Xia C."/>
            <person name="Wang M."/>
            <person name="Yin C."/>
            <person name="Cornejo O.E."/>
            <person name="Hulbert S.H."/>
            <person name="Chen X."/>
        </authorList>
    </citation>
    <scope>NUCLEOTIDE SEQUENCE [LARGE SCALE GENOMIC DNA]</scope>
    <source>
        <strain evidence="21">93TX-2</strain>
    </source>
</reference>
<dbReference type="FunFam" id="3.10.120.10:FF:000004">
    <property type="entry name" value="Acyl-CoA desaturase"/>
    <property type="match status" value="1"/>
</dbReference>